<dbReference type="SUPFAM" id="SSF53335">
    <property type="entry name" value="S-adenosyl-L-methionine-dependent methyltransferases"/>
    <property type="match status" value="1"/>
</dbReference>
<feature type="domain" description="25S rRNA (uridine-N(3))-methyltransferase BMT5-like" evidence="1">
    <location>
        <begin position="250"/>
        <end position="412"/>
    </location>
</feature>
<reference evidence="2" key="1">
    <citation type="submission" date="2023-05" db="EMBL/GenBank/DDBJ databases">
        <title>Nepenthes gracilis genome sequencing.</title>
        <authorList>
            <person name="Fukushima K."/>
        </authorList>
    </citation>
    <scope>NUCLEOTIDE SEQUENCE</scope>
    <source>
        <strain evidence="2">SING2019-196</strain>
    </source>
</reference>
<gene>
    <name evidence="2" type="ORF">Nepgr_027311</name>
</gene>
<dbReference type="Pfam" id="PF10354">
    <property type="entry name" value="BMT5-like"/>
    <property type="match status" value="1"/>
</dbReference>
<proteinExistence type="predicted"/>
<evidence type="ECO:0000313" key="2">
    <source>
        <dbReference type="EMBL" id="GMH25468.1"/>
    </source>
</evidence>
<sequence>MGQVISTVLSWLRALKKGKRRQNEGIFPVTPCFKDVSLLWQQNSQSFLDSFTEDFRINVKDLTTVCNDATINPSIASCIIDVVVDPSTITVKEEDSGLPCHDEKHHAPIASSSYEDFGTNVKDTTTVCNDATINPPIVSNIIDVVVDPSIIIMEEEDSGLPCQEEKKFVVLEEKVPPEVGAFGEVEVVISKDGFIERLRKPKVEEIIRRKGPYISSQKLLLVGEGGFLRKQKVEEIIRRKGPYTSSQKMLLVGEGDFSFSACLAVCFGSAANMMATSLNSTEFLLKNYKKARSNILKLKSRGCTVIHGVDATQMASCYSLNAIKFDRIIFNFPHAGVFRRDDASIRKHQKLIRGFLKNAKKMIAADGQIHITHKSNSFFREWAIEMLAVNEGLRLIEAFRFNYRDYEGYSTKFGFGGDGSFDCNPSKTYIFASA</sequence>
<accession>A0AAD3Y1C7</accession>
<organism evidence="2 3">
    <name type="scientific">Nepenthes gracilis</name>
    <name type="common">Slender pitcher plant</name>
    <dbReference type="NCBI Taxonomy" id="150966"/>
    <lineage>
        <taxon>Eukaryota</taxon>
        <taxon>Viridiplantae</taxon>
        <taxon>Streptophyta</taxon>
        <taxon>Embryophyta</taxon>
        <taxon>Tracheophyta</taxon>
        <taxon>Spermatophyta</taxon>
        <taxon>Magnoliopsida</taxon>
        <taxon>eudicotyledons</taxon>
        <taxon>Gunneridae</taxon>
        <taxon>Pentapetalae</taxon>
        <taxon>Caryophyllales</taxon>
        <taxon>Nepenthaceae</taxon>
        <taxon>Nepenthes</taxon>
    </lineage>
</organism>
<evidence type="ECO:0000313" key="3">
    <source>
        <dbReference type="Proteomes" id="UP001279734"/>
    </source>
</evidence>
<dbReference type="GO" id="GO:0005737">
    <property type="term" value="C:cytoplasm"/>
    <property type="evidence" value="ECO:0007669"/>
    <property type="project" value="TreeGrafter"/>
</dbReference>
<dbReference type="EMBL" id="BSYO01000029">
    <property type="protein sequence ID" value="GMH25468.1"/>
    <property type="molecule type" value="Genomic_DNA"/>
</dbReference>
<dbReference type="GO" id="GO:0070042">
    <property type="term" value="F:rRNA (uridine-N3-)-methyltransferase activity"/>
    <property type="evidence" value="ECO:0007669"/>
    <property type="project" value="InterPro"/>
</dbReference>
<name>A0AAD3Y1C7_NEPGR</name>
<protein>
    <recommendedName>
        <fullName evidence="1">25S rRNA (uridine-N(3))-methyltransferase BMT5-like domain-containing protein</fullName>
    </recommendedName>
</protein>
<dbReference type="Proteomes" id="UP001279734">
    <property type="component" value="Unassembled WGS sequence"/>
</dbReference>
<comment type="caution">
    <text evidence="2">The sequence shown here is derived from an EMBL/GenBank/DDBJ whole genome shotgun (WGS) entry which is preliminary data.</text>
</comment>
<evidence type="ECO:0000259" key="1">
    <source>
        <dbReference type="Pfam" id="PF10354"/>
    </source>
</evidence>
<dbReference type="PANTHER" id="PTHR11538">
    <property type="entry name" value="PHENYLALANYL-TRNA SYNTHETASE"/>
    <property type="match status" value="1"/>
</dbReference>
<dbReference type="AlphaFoldDB" id="A0AAD3Y1C7"/>
<dbReference type="InterPro" id="IPR019446">
    <property type="entry name" value="BMT5-like"/>
</dbReference>
<dbReference type="PANTHER" id="PTHR11538:SF70">
    <property type="entry name" value="25S RRNA (URIDINE-N(3))-METHYLTRANSFERASE BMT5-LIKE DOMAIN-CONTAINING PROTEIN"/>
    <property type="match status" value="1"/>
</dbReference>
<keyword evidence="3" id="KW-1185">Reference proteome</keyword>
<dbReference type="InterPro" id="IPR029063">
    <property type="entry name" value="SAM-dependent_MTases_sf"/>
</dbReference>
<dbReference type="GO" id="GO:0070475">
    <property type="term" value="P:rRNA base methylation"/>
    <property type="evidence" value="ECO:0007669"/>
    <property type="project" value="InterPro"/>
</dbReference>